<gene>
    <name evidence="2" type="ORF">AGERDE_LOCUS4084</name>
</gene>
<organism evidence="2 3">
    <name type="scientific">Ambispora gerdemannii</name>
    <dbReference type="NCBI Taxonomy" id="144530"/>
    <lineage>
        <taxon>Eukaryota</taxon>
        <taxon>Fungi</taxon>
        <taxon>Fungi incertae sedis</taxon>
        <taxon>Mucoromycota</taxon>
        <taxon>Glomeromycotina</taxon>
        <taxon>Glomeromycetes</taxon>
        <taxon>Archaeosporales</taxon>
        <taxon>Ambisporaceae</taxon>
        <taxon>Ambispora</taxon>
    </lineage>
</organism>
<evidence type="ECO:0000256" key="1">
    <source>
        <dbReference type="SAM" id="MobiDB-lite"/>
    </source>
</evidence>
<dbReference type="AlphaFoldDB" id="A0A9N8ZJ97"/>
<keyword evidence="3" id="KW-1185">Reference proteome</keyword>
<comment type="caution">
    <text evidence="2">The sequence shown here is derived from an EMBL/GenBank/DDBJ whole genome shotgun (WGS) entry which is preliminary data.</text>
</comment>
<reference evidence="2" key="1">
    <citation type="submission" date="2021-06" db="EMBL/GenBank/DDBJ databases">
        <authorList>
            <person name="Kallberg Y."/>
            <person name="Tangrot J."/>
            <person name="Rosling A."/>
        </authorList>
    </citation>
    <scope>NUCLEOTIDE SEQUENCE</scope>
    <source>
        <strain evidence="2">MT106</strain>
    </source>
</reference>
<proteinExistence type="predicted"/>
<name>A0A9N8ZJ97_9GLOM</name>
<evidence type="ECO:0000313" key="2">
    <source>
        <dbReference type="EMBL" id="CAG8497700.1"/>
    </source>
</evidence>
<dbReference type="EMBL" id="CAJVPL010000443">
    <property type="protein sequence ID" value="CAG8497700.1"/>
    <property type="molecule type" value="Genomic_DNA"/>
</dbReference>
<accession>A0A9N8ZJ97</accession>
<feature type="compositionally biased region" description="Acidic residues" evidence="1">
    <location>
        <begin position="36"/>
        <end position="45"/>
    </location>
</feature>
<dbReference type="Proteomes" id="UP000789831">
    <property type="component" value="Unassembled WGS sequence"/>
</dbReference>
<sequence length="45" mass="4733">MCRGPLALSVYEVPTPTSAPSPEDDLPDEGSSVILSDDDDEIIGE</sequence>
<protein>
    <submittedName>
        <fullName evidence="2">3378_t:CDS:1</fullName>
    </submittedName>
</protein>
<feature type="region of interest" description="Disordered" evidence="1">
    <location>
        <begin position="1"/>
        <end position="45"/>
    </location>
</feature>
<evidence type="ECO:0000313" key="3">
    <source>
        <dbReference type="Proteomes" id="UP000789831"/>
    </source>
</evidence>